<reference evidence="1" key="1">
    <citation type="submission" date="2022-07" db="EMBL/GenBank/DDBJ databases">
        <title>Genome Sequence of Phlebia brevispora.</title>
        <authorList>
            <person name="Buettner E."/>
        </authorList>
    </citation>
    <scope>NUCLEOTIDE SEQUENCE</scope>
    <source>
        <strain evidence="1">MPL23</strain>
    </source>
</reference>
<name>A0ACC1TF29_9APHY</name>
<gene>
    <name evidence="1" type="ORF">NM688_g227</name>
</gene>
<dbReference type="Proteomes" id="UP001148662">
    <property type="component" value="Unassembled WGS sequence"/>
</dbReference>
<evidence type="ECO:0000313" key="2">
    <source>
        <dbReference type="Proteomes" id="UP001148662"/>
    </source>
</evidence>
<evidence type="ECO:0000313" key="1">
    <source>
        <dbReference type="EMBL" id="KAJ3559622.1"/>
    </source>
</evidence>
<keyword evidence="2" id="KW-1185">Reference proteome</keyword>
<accession>A0ACC1TF29</accession>
<organism evidence="1 2">
    <name type="scientific">Phlebia brevispora</name>
    <dbReference type="NCBI Taxonomy" id="194682"/>
    <lineage>
        <taxon>Eukaryota</taxon>
        <taxon>Fungi</taxon>
        <taxon>Dikarya</taxon>
        <taxon>Basidiomycota</taxon>
        <taxon>Agaricomycotina</taxon>
        <taxon>Agaricomycetes</taxon>
        <taxon>Polyporales</taxon>
        <taxon>Meruliaceae</taxon>
        <taxon>Phlebia</taxon>
    </lineage>
</organism>
<proteinExistence type="predicted"/>
<sequence>MLNDNISFVVAAIVAFLFGYLWCYGGGGRRLPPGPHSNQSFFSVSKPIPKDPRGPWFAFDALGKQFGPIFSFFVGRTPVIVLTKAQIAWDLLEKRGEIYSSRPRQIMAHEILSNGMRGISSPYGKYWRAWRKVQNTGMSGRASLTYREHQTLESSVFLRSLLEDTSHYREHLRLFAASVVLSISYGRRATSLDSDIVQQNRNSVFAFQRASIPGQYLVESWPILLWLPRWMQWFRRDAEESQARDIKLYTSLLQEVKEKMQKGTAKECMGTRALLARDSYDVSDLELAYFVSAPFGPGIDTTTSSMEVFLLAVLRFPKVVKKVQEEIDRVVGRDRMPAFEDEDALPYVRAFIKEFERWRPIAPMGLPHSVIRDDEYDGMHIPKGATVYGNIHTMMQDPEMFPDPEAFRPERFLDTSNPRLVEFTLPFGFGRRLCPGMHVASQSLFILVTRILWAFDIVPIGEKLPDVHDFVSTGLSSYPKPFQFTVRPRSADVEKLILAEATEAEVRLKEWD</sequence>
<dbReference type="EMBL" id="JANHOG010000016">
    <property type="protein sequence ID" value="KAJ3559622.1"/>
    <property type="molecule type" value="Genomic_DNA"/>
</dbReference>
<protein>
    <submittedName>
        <fullName evidence="1">Uncharacterized protein</fullName>
    </submittedName>
</protein>
<comment type="caution">
    <text evidence="1">The sequence shown here is derived from an EMBL/GenBank/DDBJ whole genome shotgun (WGS) entry which is preliminary data.</text>
</comment>